<dbReference type="RefSeq" id="WP_320188650.1">
    <property type="nucleotide sequence ID" value="NZ_CP192770.1"/>
</dbReference>
<name>A0AAW9FH76_9HYPH</name>
<comment type="caution">
    <text evidence="2">The sequence shown here is derived from an EMBL/GenBank/DDBJ whole genome shotgun (WGS) entry which is preliminary data.</text>
</comment>
<sequence length="311" mass="33760">MKKTFFAAVTLVAALPFLASAQDFPAVDDTPADTRFDRSLNFDVLGIRPGDTQDEVRAKLKELFPDDNGVADVRMQGNVASPNGAQVKIDFVSELRRGADSGQPPLYRKGKAGDWPIVYFSSPIYGNRAAGLERALYFGPEEMMSAEAMRVTVEEKYGRPTITNKDASGHVTSVAYFYAGGKLLPETGWQHANCSNGAGDCGSFISGYEPRNGTPVKALKAKEPCAAMAEWVYQGKGAFDYKFNDLVIDDKSCDGIMTVSFNGDSPAKLDWVVFGLYDVKRLYGHRVALDAAITKELQSPTSAPASAKPRL</sequence>
<evidence type="ECO:0000313" key="2">
    <source>
        <dbReference type="EMBL" id="MDX8305225.1"/>
    </source>
</evidence>
<keyword evidence="4" id="KW-1185">Reference proteome</keyword>
<proteinExistence type="predicted"/>
<dbReference type="EMBL" id="JAVRAD010000017">
    <property type="protein sequence ID" value="MDX8332433.1"/>
    <property type="molecule type" value="Genomic_DNA"/>
</dbReference>
<dbReference type="EMBL" id="JAVRAF010000014">
    <property type="protein sequence ID" value="MDX8305225.1"/>
    <property type="molecule type" value="Genomic_DNA"/>
</dbReference>
<evidence type="ECO:0000313" key="4">
    <source>
        <dbReference type="Proteomes" id="UP001277561"/>
    </source>
</evidence>
<feature type="signal peptide" evidence="1">
    <location>
        <begin position="1"/>
        <end position="21"/>
    </location>
</feature>
<accession>A0AAW9FH76</accession>
<dbReference type="Proteomes" id="UP001277561">
    <property type="component" value="Unassembled WGS sequence"/>
</dbReference>
<organism evidence="2">
    <name type="scientific">Agrobacterium rosae</name>
    <dbReference type="NCBI Taxonomy" id="1972867"/>
    <lineage>
        <taxon>Bacteria</taxon>
        <taxon>Pseudomonadati</taxon>
        <taxon>Pseudomonadota</taxon>
        <taxon>Alphaproteobacteria</taxon>
        <taxon>Hyphomicrobiales</taxon>
        <taxon>Rhizobiaceae</taxon>
        <taxon>Rhizobium/Agrobacterium group</taxon>
        <taxon>Agrobacterium</taxon>
    </lineage>
</organism>
<reference evidence="2 4" key="1">
    <citation type="journal article" date="2023" name="Phytobiomes J">
        <title>Deciphering the key players within the bacterial microbiota associated with aerial crown gall tumors on rhododendron: Insights into the gallobiome.</title>
        <authorList>
            <person name="Kuzmanovic N."/>
            <person name="Nesme J."/>
            <person name="Wolf J."/>
            <person name="Neumann-Schaal M."/>
            <person name="Petersen J."/>
            <person name="Fernandez-Gnecco G."/>
            <person name="Sproeer C."/>
            <person name="Bunk B."/>
            <person name="Overmann J."/>
            <person name="Sorensen S.J."/>
            <person name="Idczak E."/>
            <person name="Smalla K."/>
        </authorList>
    </citation>
    <scope>NUCLEOTIDE SEQUENCE</scope>
    <source>
        <strain evidence="2">Rho-11.1</strain>
        <strain evidence="4">rho-14.1</strain>
        <strain evidence="3">Rho-14.1</strain>
    </source>
</reference>
<gene>
    <name evidence="2" type="ORF">RMR22_23525</name>
    <name evidence="3" type="ORF">RMS29_24805</name>
</gene>
<protein>
    <submittedName>
        <fullName evidence="2">Uncharacterized protein</fullName>
    </submittedName>
</protein>
<keyword evidence="1" id="KW-0732">Signal</keyword>
<dbReference type="AlphaFoldDB" id="A0AAW9FH76"/>
<evidence type="ECO:0000313" key="3">
    <source>
        <dbReference type="EMBL" id="MDX8332433.1"/>
    </source>
</evidence>
<feature type="chain" id="PRO_5043544281" evidence="1">
    <location>
        <begin position="22"/>
        <end position="311"/>
    </location>
</feature>
<evidence type="ECO:0000256" key="1">
    <source>
        <dbReference type="SAM" id="SignalP"/>
    </source>
</evidence>